<protein>
    <submittedName>
        <fullName evidence="2">Uncharacterized protein</fullName>
    </submittedName>
</protein>
<proteinExistence type="predicted"/>
<name>A0ABY5SUW8_9SPHN</name>
<feature type="region of interest" description="Disordered" evidence="1">
    <location>
        <begin position="84"/>
        <end position="117"/>
    </location>
</feature>
<sequence>MPTMMLRNWLLRTGLLAILLAVLCQAMPSAPIPIVRDRGSAFDATTVEVAVLAQRDEAERQVALPKPAPPLAAVEPMRPVFVPAAATQHDDPPRQTGPPLRRVFLNLPPSRGPPFLA</sequence>
<dbReference type="RefSeq" id="WP_265557506.1">
    <property type="nucleotide sequence ID" value="NZ_CP092471.1"/>
</dbReference>
<gene>
    <name evidence="2" type="ORF">L1F33_08705</name>
</gene>
<evidence type="ECO:0000313" key="2">
    <source>
        <dbReference type="EMBL" id="UVI38342.1"/>
    </source>
</evidence>
<dbReference type="EMBL" id="CP092471">
    <property type="protein sequence ID" value="UVI38342.1"/>
    <property type="molecule type" value="Genomic_DNA"/>
</dbReference>
<organism evidence="2 3">
    <name type="scientific">Qipengyuania spongiae</name>
    <dbReference type="NCBI Taxonomy" id="2909673"/>
    <lineage>
        <taxon>Bacteria</taxon>
        <taxon>Pseudomonadati</taxon>
        <taxon>Pseudomonadota</taxon>
        <taxon>Alphaproteobacteria</taxon>
        <taxon>Sphingomonadales</taxon>
        <taxon>Erythrobacteraceae</taxon>
        <taxon>Qipengyuania</taxon>
    </lineage>
</organism>
<evidence type="ECO:0000313" key="3">
    <source>
        <dbReference type="Proteomes" id="UP001065265"/>
    </source>
</evidence>
<dbReference type="Proteomes" id="UP001065265">
    <property type="component" value="Chromosome"/>
</dbReference>
<accession>A0ABY5SUW8</accession>
<keyword evidence="3" id="KW-1185">Reference proteome</keyword>
<reference evidence="2" key="1">
    <citation type="submission" date="2022-02" db="EMBL/GenBank/DDBJ databases">
        <title>Qipengyuania spongiae sp. nov., isolated from marine sponge.</title>
        <authorList>
            <person name="Li Z."/>
            <person name="Zhang M."/>
        </authorList>
    </citation>
    <scope>NUCLEOTIDE SEQUENCE</scope>
    <source>
        <strain evidence="2">PHS-Z21</strain>
    </source>
</reference>
<evidence type="ECO:0000256" key="1">
    <source>
        <dbReference type="SAM" id="MobiDB-lite"/>
    </source>
</evidence>